<keyword evidence="1" id="KW-0479">Metal-binding</keyword>
<evidence type="ECO:0000256" key="2">
    <source>
        <dbReference type="ARBA" id="ARBA00022771"/>
    </source>
</evidence>
<organism evidence="6 7">
    <name type="scientific">Dorcoceras hygrometricum</name>
    <dbReference type="NCBI Taxonomy" id="472368"/>
    <lineage>
        <taxon>Eukaryota</taxon>
        <taxon>Viridiplantae</taxon>
        <taxon>Streptophyta</taxon>
        <taxon>Embryophyta</taxon>
        <taxon>Tracheophyta</taxon>
        <taxon>Spermatophyta</taxon>
        <taxon>Magnoliopsida</taxon>
        <taxon>eudicotyledons</taxon>
        <taxon>Gunneridae</taxon>
        <taxon>Pentapetalae</taxon>
        <taxon>asterids</taxon>
        <taxon>lamiids</taxon>
        <taxon>Lamiales</taxon>
        <taxon>Gesneriaceae</taxon>
        <taxon>Didymocarpoideae</taxon>
        <taxon>Trichosporeae</taxon>
        <taxon>Loxocarpinae</taxon>
        <taxon>Dorcoceras</taxon>
    </lineage>
</organism>
<dbReference type="GO" id="GO:0008270">
    <property type="term" value="F:zinc ion binding"/>
    <property type="evidence" value="ECO:0007669"/>
    <property type="project" value="UniProtKB-KW"/>
</dbReference>
<accession>A0A2Z7B220</accession>
<sequence length="58" mass="6172">MPTLVASEGHCAVCMRGFRVGGAGVTEVPCGHVFHVNCITQWVLVNNSCPLCRARLSS</sequence>
<evidence type="ECO:0000313" key="6">
    <source>
        <dbReference type="EMBL" id="KZV25552.1"/>
    </source>
</evidence>
<dbReference type="InterPro" id="IPR013083">
    <property type="entry name" value="Znf_RING/FYVE/PHD"/>
</dbReference>
<dbReference type="GO" id="GO:0005634">
    <property type="term" value="C:nucleus"/>
    <property type="evidence" value="ECO:0007669"/>
    <property type="project" value="TreeGrafter"/>
</dbReference>
<evidence type="ECO:0000313" key="7">
    <source>
        <dbReference type="Proteomes" id="UP000250235"/>
    </source>
</evidence>
<dbReference type="InterPro" id="IPR051834">
    <property type="entry name" value="RING_finger_E3_ligase"/>
</dbReference>
<keyword evidence="7" id="KW-1185">Reference proteome</keyword>
<reference evidence="6 7" key="1">
    <citation type="journal article" date="2015" name="Proc. Natl. Acad. Sci. U.S.A.">
        <title>The resurrection genome of Boea hygrometrica: A blueprint for survival of dehydration.</title>
        <authorList>
            <person name="Xiao L."/>
            <person name="Yang G."/>
            <person name="Zhang L."/>
            <person name="Yang X."/>
            <person name="Zhao S."/>
            <person name="Ji Z."/>
            <person name="Zhou Q."/>
            <person name="Hu M."/>
            <person name="Wang Y."/>
            <person name="Chen M."/>
            <person name="Xu Y."/>
            <person name="Jin H."/>
            <person name="Xiao X."/>
            <person name="Hu G."/>
            <person name="Bao F."/>
            <person name="Hu Y."/>
            <person name="Wan P."/>
            <person name="Li L."/>
            <person name="Deng X."/>
            <person name="Kuang T."/>
            <person name="Xiang C."/>
            <person name="Zhu J.K."/>
            <person name="Oliver M.J."/>
            <person name="He Y."/>
        </authorList>
    </citation>
    <scope>NUCLEOTIDE SEQUENCE [LARGE SCALE GENOMIC DNA]</scope>
    <source>
        <strain evidence="7">cv. XS01</strain>
    </source>
</reference>
<dbReference type="GO" id="GO:0061630">
    <property type="term" value="F:ubiquitin protein ligase activity"/>
    <property type="evidence" value="ECO:0007669"/>
    <property type="project" value="TreeGrafter"/>
</dbReference>
<dbReference type="Gene3D" id="3.30.40.10">
    <property type="entry name" value="Zinc/RING finger domain, C3HC4 (zinc finger)"/>
    <property type="match status" value="1"/>
</dbReference>
<dbReference type="SUPFAM" id="SSF57850">
    <property type="entry name" value="RING/U-box"/>
    <property type="match status" value="1"/>
</dbReference>
<dbReference type="PANTHER" id="PTHR45931">
    <property type="entry name" value="SI:CH211-59O9.10"/>
    <property type="match status" value="1"/>
</dbReference>
<dbReference type="InterPro" id="IPR001841">
    <property type="entry name" value="Znf_RING"/>
</dbReference>
<keyword evidence="3" id="KW-0862">Zinc</keyword>
<dbReference type="AlphaFoldDB" id="A0A2Z7B220"/>
<dbReference type="OrthoDB" id="941227at2759"/>
<dbReference type="Pfam" id="PF13639">
    <property type="entry name" value="zf-RING_2"/>
    <property type="match status" value="1"/>
</dbReference>
<gene>
    <name evidence="6" type="ORF">F511_26966</name>
</gene>
<proteinExistence type="predicted"/>
<dbReference type="GO" id="GO:0006511">
    <property type="term" value="P:ubiquitin-dependent protein catabolic process"/>
    <property type="evidence" value="ECO:0007669"/>
    <property type="project" value="TreeGrafter"/>
</dbReference>
<dbReference type="Proteomes" id="UP000250235">
    <property type="component" value="Unassembled WGS sequence"/>
</dbReference>
<dbReference type="EMBL" id="KV011863">
    <property type="protein sequence ID" value="KZV25552.1"/>
    <property type="molecule type" value="Genomic_DNA"/>
</dbReference>
<dbReference type="SMART" id="SM00184">
    <property type="entry name" value="RING"/>
    <property type="match status" value="1"/>
</dbReference>
<name>A0A2Z7B220_9LAMI</name>
<dbReference type="PROSITE" id="PS50089">
    <property type="entry name" value="ZF_RING_2"/>
    <property type="match status" value="1"/>
</dbReference>
<evidence type="ECO:0000259" key="5">
    <source>
        <dbReference type="PROSITE" id="PS50089"/>
    </source>
</evidence>
<dbReference type="PANTHER" id="PTHR45931:SF16">
    <property type="entry name" value="RING_U-BOX SUPERFAMILY PROTEIN"/>
    <property type="match status" value="1"/>
</dbReference>
<evidence type="ECO:0000256" key="1">
    <source>
        <dbReference type="ARBA" id="ARBA00022723"/>
    </source>
</evidence>
<evidence type="ECO:0000256" key="4">
    <source>
        <dbReference type="PROSITE-ProRule" id="PRU00175"/>
    </source>
</evidence>
<evidence type="ECO:0000256" key="3">
    <source>
        <dbReference type="ARBA" id="ARBA00022833"/>
    </source>
</evidence>
<protein>
    <recommendedName>
        <fullName evidence="5">RING-type domain-containing protein</fullName>
    </recommendedName>
</protein>
<keyword evidence="2 4" id="KW-0863">Zinc-finger</keyword>
<feature type="domain" description="RING-type" evidence="5">
    <location>
        <begin position="11"/>
        <end position="53"/>
    </location>
</feature>